<sequence>MSEGLLETAEAPSPKGSREDALVMRDVRVTLPTGRGRLRIIRDATFHVGKGEIVALAGESGSGKSTSIMAALRLLPAGAQVEGTILLDGQGVLAMPKRRLRDLRAKRARLVFQDPWRSLHPMKRIGAQLVESARTADPSLSRDAARRLAEQMLARVGIPEPASRMNSYPHEVSGGQSQRIVIAMALVAGPAVLFCDEPTTALDVTTQAQILELLKELNRELGLSIVIATHDLDVIADLADRLVVMYAGEVVESGPTAEVLTRPRHPYTWSLLRSAPGSHEPGGRLHTIEGRPPGPAERLTGCAFAARCPSAHEVCGSARPEPRPVAPGRTAACLLAEGYGPITPGARDEH</sequence>
<dbReference type="PANTHER" id="PTHR43297">
    <property type="entry name" value="OLIGOPEPTIDE TRANSPORT ATP-BINDING PROTEIN APPD"/>
    <property type="match status" value="1"/>
</dbReference>
<name>A0ABN1Q2N9_9ACTN</name>
<keyword evidence="5" id="KW-0547">Nucleotide-binding</keyword>
<evidence type="ECO:0000256" key="7">
    <source>
        <dbReference type="ARBA" id="ARBA00023136"/>
    </source>
</evidence>
<dbReference type="InterPro" id="IPR050388">
    <property type="entry name" value="ABC_Ni/Peptide_Import"/>
</dbReference>
<keyword evidence="4" id="KW-1003">Cell membrane</keyword>
<comment type="subcellular location">
    <subcellularLocation>
        <location evidence="1">Cell membrane</location>
        <topology evidence="1">Peripheral membrane protein</topology>
    </subcellularLocation>
</comment>
<keyword evidence="3" id="KW-0813">Transport</keyword>
<dbReference type="InterPro" id="IPR017871">
    <property type="entry name" value="ABC_transporter-like_CS"/>
</dbReference>
<reference evidence="11" key="1">
    <citation type="journal article" date="2019" name="Int. J. Syst. Evol. Microbiol.">
        <title>The Global Catalogue of Microorganisms (GCM) 10K type strain sequencing project: providing services to taxonomists for standard genome sequencing and annotation.</title>
        <authorList>
            <consortium name="The Broad Institute Genomics Platform"/>
            <consortium name="The Broad Institute Genome Sequencing Center for Infectious Disease"/>
            <person name="Wu L."/>
            <person name="Ma J."/>
        </authorList>
    </citation>
    <scope>NUCLEOTIDE SEQUENCE [LARGE SCALE GENOMIC DNA]</scope>
    <source>
        <strain evidence="11">JCM 10696</strain>
    </source>
</reference>
<dbReference type="NCBIfam" id="TIGR01727">
    <property type="entry name" value="oligo_HPY"/>
    <property type="match status" value="1"/>
</dbReference>
<feature type="region of interest" description="Disordered" evidence="8">
    <location>
        <begin position="1"/>
        <end position="20"/>
    </location>
</feature>
<evidence type="ECO:0000256" key="4">
    <source>
        <dbReference type="ARBA" id="ARBA00022475"/>
    </source>
</evidence>
<dbReference type="Pfam" id="PF08352">
    <property type="entry name" value="oligo_HPY"/>
    <property type="match status" value="1"/>
</dbReference>
<dbReference type="PROSITE" id="PS50893">
    <property type="entry name" value="ABC_TRANSPORTER_2"/>
    <property type="match status" value="1"/>
</dbReference>
<dbReference type="InterPro" id="IPR027417">
    <property type="entry name" value="P-loop_NTPase"/>
</dbReference>
<gene>
    <name evidence="10" type="ORF">GCM10009550_02360</name>
</gene>
<dbReference type="SUPFAM" id="SSF52540">
    <property type="entry name" value="P-loop containing nucleoside triphosphate hydrolases"/>
    <property type="match status" value="1"/>
</dbReference>
<comment type="similarity">
    <text evidence="2">Belongs to the ABC transporter superfamily.</text>
</comment>
<evidence type="ECO:0000256" key="6">
    <source>
        <dbReference type="ARBA" id="ARBA00022840"/>
    </source>
</evidence>
<organism evidence="10 11">
    <name type="scientific">Actinocorallia libanotica</name>
    <dbReference type="NCBI Taxonomy" id="46162"/>
    <lineage>
        <taxon>Bacteria</taxon>
        <taxon>Bacillati</taxon>
        <taxon>Actinomycetota</taxon>
        <taxon>Actinomycetes</taxon>
        <taxon>Streptosporangiales</taxon>
        <taxon>Thermomonosporaceae</taxon>
        <taxon>Actinocorallia</taxon>
    </lineage>
</organism>
<dbReference type="EMBL" id="BAAAHH010000001">
    <property type="protein sequence ID" value="GAA0936526.1"/>
    <property type="molecule type" value="Genomic_DNA"/>
</dbReference>
<dbReference type="SMART" id="SM00382">
    <property type="entry name" value="AAA"/>
    <property type="match status" value="1"/>
</dbReference>
<protein>
    <submittedName>
        <fullName evidence="10">ABC transporter ATP-binding protein</fullName>
    </submittedName>
</protein>
<evidence type="ECO:0000313" key="10">
    <source>
        <dbReference type="EMBL" id="GAA0936526.1"/>
    </source>
</evidence>
<comment type="caution">
    <text evidence="10">The sequence shown here is derived from an EMBL/GenBank/DDBJ whole genome shotgun (WGS) entry which is preliminary data.</text>
</comment>
<dbReference type="Gene3D" id="3.40.50.300">
    <property type="entry name" value="P-loop containing nucleotide triphosphate hydrolases"/>
    <property type="match status" value="1"/>
</dbReference>
<evidence type="ECO:0000256" key="5">
    <source>
        <dbReference type="ARBA" id="ARBA00022741"/>
    </source>
</evidence>
<dbReference type="InterPro" id="IPR013563">
    <property type="entry name" value="Oligopep_ABC_C"/>
</dbReference>
<feature type="domain" description="ABC transporter" evidence="9">
    <location>
        <begin position="22"/>
        <end position="272"/>
    </location>
</feature>
<keyword evidence="7" id="KW-0472">Membrane</keyword>
<dbReference type="RefSeq" id="WP_344235688.1">
    <property type="nucleotide sequence ID" value="NZ_BAAAHH010000001.1"/>
</dbReference>
<dbReference type="PROSITE" id="PS00211">
    <property type="entry name" value="ABC_TRANSPORTER_1"/>
    <property type="match status" value="1"/>
</dbReference>
<evidence type="ECO:0000256" key="1">
    <source>
        <dbReference type="ARBA" id="ARBA00004202"/>
    </source>
</evidence>
<evidence type="ECO:0000256" key="2">
    <source>
        <dbReference type="ARBA" id="ARBA00005417"/>
    </source>
</evidence>
<dbReference type="GO" id="GO:0005524">
    <property type="term" value="F:ATP binding"/>
    <property type="evidence" value="ECO:0007669"/>
    <property type="project" value="UniProtKB-KW"/>
</dbReference>
<dbReference type="Pfam" id="PF00005">
    <property type="entry name" value="ABC_tran"/>
    <property type="match status" value="1"/>
</dbReference>
<dbReference type="InterPro" id="IPR003593">
    <property type="entry name" value="AAA+_ATPase"/>
</dbReference>
<dbReference type="PANTHER" id="PTHR43297:SF2">
    <property type="entry name" value="DIPEPTIDE TRANSPORT ATP-BINDING PROTEIN DPPD"/>
    <property type="match status" value="1"/>
</dbReference>
<proteinExistence type="inferred from homology"/>
<dbReference type="InterPro" id="IPR003439">
    <property type="entry name" value="ABC_transporter-like_ATP-bd"/>
</dbReference>
<evidence type="ECO:0000256" key="8">
    <source>
        <dbReference type="SAM" id="MobiDB-lite"/>
    </source>
</evidence>
<evidence type="ECO:0000313" key="11">
    <source>
        <dbReference type="Proteomes" id="UP001500665"/>
    </source>
</evidence>
<dbReference type="CDD" id="cd03257">
    <property type="entry name" value="ABC_NikE_OppD_transporters"/>
    <property type="match status" value="1"/>
</dbReference>
<evidence type="ECO:0000259" key="9">
    <source>
        <dbReference type="PROSITE" id="PS50893"/>
    </source>
</evidence>
<accession>A0ABN1Q2N9</accession>
<dbReference type="Proteomes" id="UP001500665">
    <property type="component" value="Unassembled WGS sequence"/>
</dbReference>
<keyword evidence="6 10" id="KW-0067">ATP-binding</keyword>
<keyword evidence="11" id="KW-1185">Reference proteome</keyword>
<evidence type="ECO:0000256" key="3">
    <source>
        <dbReference type="ARBA" id="ARBA00022448"/>
    </source>
</evidence>